<comment type="caution">
    <text evidence="3">The sequence shown here is derived from an EMBL/GenBank/DDBJ whole genome shotgun (WGS) entry which is preliminary data.</text>
</comment>
<evidence type="ECO:0000256" key="2">
    <source>
        <dbReference type="SAM" id="Phobius"/>
    </source>
</evidence>
<feature type="compositionally biased region" description="Basic and acidic residues" evidence="1">
    <location>
        <begin position="333"/>
        <end position="342"/>
    </location>
</feature>
<accession>A0A1L7W349</accession>
<keyword evidence="2" id="KW-0472">Membrane</keyword>
<dbReference type="EMBL" id="FJOF01000011">
    <property type="protein sequence ID" value="CZR47070.1"/>
    <property type="molecule type" value="Genomic_DNA"/>
</dbReference>
<dbReference type="AlphaFoldDB" id="A0A1L7W349"/>
<dbReference type="GeneID" id="42053321"/>
<evidence type="ECO:0000313" key="3">
    <source>
        <dbReference type="EMBL" id="CZR47070.1"/>
    </source>
</evidence>
<feature type="compositionally biased region" description="Low complexity" evidence="1">
    <location>
        <begin position="268"/>
        <end position="279"/>
    </location>
</feature>
<dbReference type="RefSeq" id="XP_031087604.1">
    <property type="nucleotide sequence ID" value="XM_031222112.1"/>
</dbReference>
<protein>
    <submittedName>
        <fullName evidence="3">Uncharacterized protein</fullName>
    </submittedName>
</protein>
<dbReference type="VEuPathDB" id="FungiDB:FPRO_08444"/>
<feature type="compositionally biased region" description="Polar residues" evidence="1">
    <location>
        <begin position="179"/>
        <end position="212"/>
    </location>
</feature>
<gene>
    <name evidence="3" type="ORF">FPRO_08444</name>
</gene>
<evidence type="ECO:0000256" key="1">
    <source>
        <dbReference type="SAM" id="MobiDB-lite"/>
    </source>
</evidence>
<evidence type="ECO:0000313" key="4">
    <source>
        <dbReference type="Proteomes" id="UP000183971"/>
    </source>
</evidence>
<sequence>MGILDDLIPRPTAPPATRTLKQRAVTSSQTTTEEITITIAPDNTCGYISERLGASRACPLNDWCYFFPPVPAQSFTNGGVLCCGETSCQYHATCINSEEYFVSSKCDGGCEVDNYTLKCTDSASPYCNTVSWEGSTFDYWCNDLDISTAQSAALTYKGQTSRDFGTINERDYSSLLSQMTEAQTERSVNAEATGTATSQSAAIETNKDSGSSGTPVGAIAGGTVGGAAALALIGVAVFFFLRRRKKSKASSSSNYQQAPGGDKTGWNQQQQQQQGGYYYDPNSPSTGYDGSPSGQYGYQQAGGYPAGHQQPAIHEAGGEAVGSIPQELPDSGPGEKKPAELA</sequence>
<organism evidence="3 4">
    <name type="scientific">Fusarium proliferatum (strain ET1)</name>
    <name type="common">Orchid endophyte fungus</name>
    <dbReference type="NCBI Taxonomy" id="1227346"/>
    <lineage>
        <taxon>Eukaryota</taxon>
        <taxon>Fungi</taxon>
        <taxon>Dikarya</taxon>
        <taxon>Ascomycota</taxon>
        <taxon>Pezizomycotina</taxon>
        <taxon>Sordariomycetes</taxon>
        <taxon>Hypocreomycetidae</taxon>
        <taxon>Hypocreales</taxon>
        <taxon>Nectriaceae</taxon>
        <taxon>Fusarium</taxon>
        <taxon>Fusarium fujikuroi species complex</taxon>
    </lineage>
</organism>
<proteinExistence type="predicted"/>
<keyword evidence="4" id="KW-1185">Reference proteome</keyword>
<keyword evidence="2" id="KW-0812">Transmembrane</keyword>
<reference evidence="4" key="1">
    <citation type="journal article" date="2016" name="Genome Biol. Evol.">
        <title>Comparative 'omics' of the Fusarium fujikuroi species complex highlights differences in genetic potential and metabolite synthesis.</title>
        <authorList>
            <person name="Niehaus E.-M."/>
            <person name="Muensterkoetter M."/>
            <person name="Proctor R.H."/>
            <person name="Brown D.W."/>
            <person name="Sharon A."/>
            <person name="Idan Y."/>
            <person name="Oren-Young L."/>
            <person name="Sieber C.M."/>
            <person name="Novak O."/>
            <person name="Pencik A."/>
            <person name="Tarkowska D."/>
            <person name="Hromadova K."/>
            <person name="Freeman S."/>
            <person name="Maymon M."/>
            <person name="Elazar M."/>
            <person name="Youssef S.A."/>
            <person name="El-Shabrawy E.S.M."/>
            <person name="Shalaby A.B.A."/>
            <person name="Houterman P."/>
            <person name="Brock N.L."/>
            <person name="Burkhardt I."/>
            <person name="Tsavkelova E.A."/>
            <person name="Dickschat J.S."/>
            <person name="Galuszka P."/>
            <person name="Gueldener U."/>
            <person name="Tudzynski B."/>
        </authorList>
    </citation>
    <scope>NUCLEOTIDE SEQUENCE [LARGE SCALE GENOMIC DNA]</scope>
    <source>
        <strain evidence="4">ET1</strain>
    </source>
</reference>
<keyword evidence="2" id="KW-1133">Transmembrane helix</keyword>
<feature type="region of interest" description="Disordered" evidence="1">
    <location>
        <begin position="249"/>
        <end position="342"/>
    </location>
</feature>
<name>A0A1L7W349_FUSPR</name>
<dbReference type="Proteomes" id="UP000183971">
    <property type="component" value="Unassembled WGS sequence"/>
</dbReference>
<feature type="compositionally biased region" description="Low complexity" evidence="1">
    <location>
        <begin position="290"/>
        <end position="312"/>
    </location>
</feature>
<feature type="transmembrane region" description="Helical" evidence="2">
    <location>
        <begin position="216"/>
        <end position="241"/>
    </location>
</feature>
<feature type="region of interest" description="Disordered" evidence="1">
    <location>
        <begin position="179"/>
        <end position="213"/>
    </location>
</feature>